<evidence type="ECO:0000256" key="3">
    <source>
        <dbReference type="ARBA" id="ARBA00022989"/>
    </source>
</evidence>
<evidence type="ECO:0000256" key="4">
    <source>
        <dbReference type="ARBA" id="ARBA00023136"/>
    </source>
</evidence>
<protein>
    <submittedName>
        <fullName evidence="6">DoxX family membrane protein</fullName>
    </submittedName>
</protein>
<feature type="transmembrane region" description="Helical" evidence="5">
    <location>
        <begin position="63"/>
        <end position="83"/>
    </location>
</feature>
<accession>A0A941IXF8</accession>
<keyword evidence="4 5" id="KW-0472">Membrane</keyword>
<dbReference type="InterPro" id="IPR032808">
    <property type="entry name" value="DoxX"/>
</dbReference>
<evidence type="ECO:0000256" key="1">
    <source>
        <dbReference type="ARBA" id="ARBA00004141"/>
    </source>
</evidence>
<dbReference type="AlphaFoldDB" id="A0A941IXF8"/>
<keyword evidence="2 5" id="KW-0812">Transmembrane</keyword>
<evidence type="ECO:0000256" key="5">
    <source>
        <dbReference type="SAM" id="Phobius"/>
    </source>
</evidence>
<feature type="transmembrane region" description="Helical" evidence="5">
    <location>
        <begin position="126"/>
        <end position="143"/>
    </location>
</feature>
<organism evidence="6 7">
    <name type="scientific">Carboxylicivirga sediminis</name>
    <dbReference type="NCBI Taxonomy" id="2006564"/>
    <lineage>
        <taxon>Bacteria</taxon>
        <taxon>Pseudomonadati</taxon>
        <taxon>Bacteroidota</taxon>
        <taxon>Bacteroidia</taxon>
        <taxon>Marinilabiliales</taxon>
        <taxon>Marinilabiliaceae</taxon>
        <taxon>Carboxylicivirga</taxon>
    </lineage>
</organism>
<comment type="caution">
    <text evidence="6">The sequence shown here is derived from an EMBL/GenBank/DDBJ whole genome shotgun (WGS) entry which is preliminary data.</text>
</comment>
<evidence type="ECO:0000313" key="6">
    <source>
        <dbReference type="EMBL" id="MBR8536010.1"/>
    </source>
</evidence>
<keyword evidence="7" id="KW-1185">Reference proteome</keyword>
<feature type="transmembrane region" description="Helical" evidence="5">
    <location>
        <begin position="90"/>
        <end position="106"/>
    </location>
</feature>
<dbReference type="Pfam" id="PF07681">
    <property type="entry name" value="DoxX"/>
    <property type="match status" value="1"/>
</dbReference>
<name>A0A941IXF8_9BACT</name>
<evidence type="ECO:0000256" key="2">
    <source>
        <dbReference type="ARBA" id="ARBA00022692"/>
    </source>
</evidence>
<dbReference type="EMBL" id="JAGTAR010000014">
    <property type="protein sequence ID" value="MBR8536010.1"/>
    <property type="molecule type" value="Genomic_DNA"/>
</dbReference>
<sequence>MEMRNNKSEKIALTLLRIAIGWLFFHEGLNKVITEGWTAKMYLLQANGPLQSFYHWMASNESILQFTNYSLIGSLLLIGLALFIGLYERFFTIAGIIILALFYFAYPPWGESINSYAEGNYLLVDKNLITACALLVLFHFNIAKEFGLDRFRFKPNA</sequence>
<reference evidence="6" key="2">
    <citation type="submission" date="2021-04" db="EMBL/GenBank/DDBJ databases">
        <authorList>
            <person name="Zhang T."/>
            <person name="Zhang Y."/>
            <person name="Lu D."/>
            <person name="Zuo D."/>
            <person name="Du Z."/>
        </authorList>
    </citation>
    <scope>NUCLEOTIDE SEQUENCE</scope>
    <source>
        <strain evidence="6">JR1</strain>
    </source>
</reference>
<keyword evidence="3 5" id="KW-1133">Transmembrane helix</keyword>
<dbReference type="Proteomes" id="UP000679220">
    <property type="component" value="Unassembled WGS sequence"/>
</dbReference>
<gene>
    <name evidence="6" type="ORF">KDU71_10610</name>
</gene>
<reference evidence="6" key="1">
    <citation type="journal article" date="2018" name="Int. J. Syst. Evol. Microbiol.">
        <title>Carboxylicivirga sediminis sp. nov., isolated from coastal sediment.</title>
        <authorList>
            <person name="Wang F.Q."/>
            <person name="Ren L.H."/>
            <person name="Zou R.J."/>
            <person name="Sun Y.Z."/>
            <person name="Liu X.J."/>
            <person name="Jiang F."/>
            <person name="Liu L.J."/>
        </authorList>
    </citation>
    <scope>NUCLEOTIDE SEQUENCE</scope>
    <source>
        <strain evidence="6">JR1</strain>
    </source>
</reference>
<evidence type="ECO:0000313" key="7">
    <source>
        <dbReference type="Proteomes" id="UP000679220"/>
    </source>
</evidence>
<dbReference type="GO" id="GO:0016020">
    <property type="term" value="C:membrane"/>
    <property type="evidence" value="ECO:0007669"/>
    <property type="project" value="UniProtKB-SubCell"/>
</dbReference>
<comment type="subcellular location">
    <subcellularLocation>
        <location evidence="1">Membrane</location>
        <topology evidence="1">Multi-pass membrane protein</topology>
    </subcellularLocation>
</comment>
<proteinExistence type="predicted"/>